<dbReference type="EMBL" id="CP034550">
    <property type="protein sequence ID" value="QFZ18203.1"/>
    <property type="molecule type" value="Genomic_DNA"/>
</dbReference>
<keyword evidence="3" id="KW-1185">Reference proteome</keyword>
<dbReference type="RefSeq" id="WP_033427264.1">
    <property type="nucleotide sequence ID" value="NZ_CP034550.1"/>
</dbReference>
<organism evidence="2 3">
    <name type="scientific">Saccharothrix syringae</name>
    <name type="common">Nocardiopsis syringae</name>
    <dbReference type="NCBI Taxonomy" id="103733"/>
    <lineage>
        <taxon>Bacteria</taxon>
        <taxon>Bacillati</taxon>
        <taxon>Actinomycetota</taxon>
        <taxon>Actinomycetes</taxon>
        <taxon>Pseudonocardiales</taxon>
        <taxon>Pseudonocardiaceae</taxon>
        <taxon>Saccharothrix</taxon>
    </lineage>
</organism>
<evidence type="ECO:0000259" key="1">
    <source>
        <dbReference type="Pfam" id="PF01593"/>
    </source>
</evidence>
<dbReference type="InterPro" id="IPR036188">
    <property type="entry name" value="FAD/NAD-bd_sf"/>
</dbReference>
<protein>
    <submittedName>
        <fullName evidence="2">FAD-dependent oxidoreductase</fullName>
    </submittedName>
</protein>
<dbReference type="AlphaFoldDB" id="A0A5Q0GWC9"/>
<dbReference type="PANTHER" id="PTHR42841">
    <property type="entry name" value="AMINE OXIDASE"/>
    <property type="match status" value="1"/>
</dbReference>
<evidence type="ECO:0000313" key="2">
    <source>
        <dbReference type="EMBL" id="QFZ18203.1"/>
    </source>
</evidence>
<evidence type="ECO:0000313" key="3">
    <source>
        <dbReference type="Proteomes" id="UP000325787"/>
    </source>
</evidence>
<dbReference type="SUPFAM" id="SSF51905">
    <property type="entry name" value="FAD/NAD(P)-binding domain"/>
    <property type="match status" value="1"/>
</dbReference>
<gene>
    <name evidence="2" type="ORF">EKG83_12540</name>
</gene>
<feature type="domain" description="Amine oxidase" evidence="1">
    <location>
        <begin position="11"/>
        <end position="395"/>
    </location>
</feature>
<dbReference type="Gene3D" id="3.50.50.60">
    <property type="entry name" value="FAD/NAD(P)-binding domain"/>
    <property type="match status" value="2"/>
</dbReference>
<proteinExistence type="predicted"/>
<dbReference type="KEGG" id="ssyi:EKG83_12540"/>
<name>A0A5Q0GWC9_SACSY</name>
<dbReference type="OrthoDB" id="9767561at2"/>
<sequence>MVDVLVVGAGLAGLSAARVLSGAGVEVAVVEAGDGVGGRVRTDVVDGVRFDRGFQILLPAYPALAAVDLGALDLRHFRPGVFVQRAGRHDLLADPRDGVHAWRGAVTQRVLGPRDLAVLAKLSVRDLVGPVRAITEGRDRTTRAELARLGFSARAVAGVLQPFLAGVFLEPELTTSARFFHLVWRSFARGGAAVPAFGMGELPRQLARGLDVRLGTRVAGLVGNGVRLADGTRVRADHVVVATDGTTADRLLPGLGAPAWNGVTTWYLRPPVAPLRDPTLVVDADAGPVVNTAVLSEVAPEYSPGAPLVQASVLGAATEDEVRAHLSVLYGRPTRDWEVLARYEVPRALPAMPAPHRLRAPVRVAPRRYVCGDHRDTSSIQGALVSGRRAARAVLEDMGLRSRTSRAA</sequence>
<reference evidence="3" key="1">
    <citation type="journal article" date="2021" name="Curr. Microbiol.">
        <title>Complete genome of nocamycin-producing strain Saccharothrix syringae NRRL B-16468 reveals the biosynthetic potential for secondary metabolites.</title>
        <authorList>
            <person name="Mo X."/>
            <person name="Yang S."/>
        </authorList>
    </citation>
    <scope>NUCLEOTIDE SEQUENCE [LARGE SCALE GENOMIC DNA]</scope>
    <source>
        <strain evidence="3">ATCC 51364 / DSM 43886 / JCM 6844 / KCTC 9398 / NBRC 14523 / NRRL B-16468 / INA 2240</strain>
    </source>
</reference>
<dbReference type="Proteomes" id="UP000325787">
    <property type="component" value="Chromosome"/>
</dbReference>
<dbReference type="Pfam" id="PF01593">
    <property type="entry name" value="Amino_oxidase"/>
    <property type="match status" value="1"/>
</dbReference>
<accession>A0A5Q0GWC9</accession>
<dbReference type="InterPro" id="IPR002937">
    <property type="entry name" value="Amino_oxidase"/>
</dbReference>
<dbReference type="GO" id="GO:0016491">
    <property type="term" value="F:oxidoreductase activity"/>
    <property type="evidence" value="ECO:0007669"/>
    <property type="project" value="InterPro"/>
</dbReference>